<reference evidence="2" key="1">
    <citation type="submission" date="2018-04" db="EMBL/GenBank/DDBJ databases">
        <title>Transcriptome assembly of Sipha flava.</title>
        <authorList>
            <person name="Scully E.D."/>
            <person name="Geib S.M."/>
            <person name="Palmer N.A."/>
            <person name="Koch K."/>
            <person name="Bradshaw J."/>
            <person name="Heng-Moss T."/>
            <person name="Sarath G."/>
        </authorList>
    </citation>
    <scope>NUCLEOTIDE SEQUENCE</scope>
</reference>
<gene>
    <name evidence="1" type="ORF">g.169560</name>
    <name evidence="2" type="ORF">g.169598</name>
</gene>
<organism evidence="2">
    <name type="scientific">Sipha flava</name>
    <name type="common">yellow sugarcane aphid</name>
    <dbReference type="NCBI Taxonomy" id="143950"/>
    <lineage>
        <taxon>Eukaryota</taxon>
        <taxon>Metazoa</taxon>
        <taxon>Ecdysozoa</taxon>
        <taxon>Arthropoda</taxon>
        <taxon>Hexapoda</taxon>
        <taxon>Insecta</taxon>
        <taxon>Pterygota</taxon>
        <taxon>Neoptera</taxon>
        <taxon>Paraneoptera</taxon>
        <taxon>Hemiptera</taxon>
        <taxon>Sternorrhyncha</taxon>
        <taxon>Aphidomorpha</taxon>
        <taxon>Aphidoidea</taxon>
        <taxon>Aphididae</taxon>
        <taxon>Sipha</taxon>
    </lineage>
</organism>
<accession>A0A2S2QSV5</accession>
<evidence type="ECO:0000313" key="2">
    <source>
        <dbReference type="EMBL" id="MBY80856.1"/>
    </source>
</evidence>
<proteinExistence type="predicted"/>
<dbReference type="AlphaFoldDB" id="A0A2S2QSV5"/>
<dbReference type="EMBL" id="GGMS01011653">
    <property type="protein sequence ID" value="MBY80856.1"/>
    <property type="molecule type" value="Transcribed_RNA"/>
</dbReference>
<protein>
    <recommendedName>
        <fullName evidence="3">RNA-directed DNA polymerase</fullName>
    </recommendedName>
</protein>
<dbReference type="OrthoDB" id="6630409at2759"/>
<sequence>MKIFLSIKSISDCHLFQNDLQRLVTWGDSLGLTLNIPKCSVMTFCRINNAINYTYSVNNTPLIICDNSVKDLGFTLTRNLCPNMYNQIICCKALKLLGFINHVSTDFHLLTSLKTLFCSLVRPILEYGTIL</sequence>
<dbReference type="EMBL" id="GGMS01010517">
    <property type="protein sequence ID" value="MBY79720.1"/>
    <property type="molecule type" value="Transcribed_RNA"/>
</dbReference>
<evidence type="ECO:0000313" key="1">
    <source>
        <dbReference type="EMBL" id="MBY79720.1"/>
    </source>
</evidence>
<evidence type="ECO:0008006" key="3">
    <source>
        <dbReference type="Google" id="ProtNLM"/>
    </source>
</evidence>
<name>A0A2S2QSV5_9HEMI</name>